<name>A0ABV7ELY4_9GAMM</name>
<evidence type="ECO:0000313" key="5">
    <source>
        <dbReference type="EMBL" id="MFC3102835.1"/>
    </source>
</evidence>
<dbReference type="Pfam" id="PF01546">
    <property type="entry name" value="Peptidase_M20"/>
    <property type="match status" value="1"/>
</dbReference>
<dbReference type="SUPFAM" id="SSF55031">
    <property type="entry name" value="Bacterial exopeptidase dimerisation domain"/>
    <property type="match status" value="1"/>
</dbReference>
<dbReference type="RefSeq" id="WP_380686280.1">
    <property type="nucleotide sequence ID" value="NZ_JBHRSS010000001.1"/>
</dbReference>
<comment type="caution">
    <text evidence="5">The sequence shown here is derived from an EMBL/GenBank/DDBJ whole genome shotgun (WGS) entry which is preliminary data.</text>
</comment>
<dbReference type="Pfam" id="PF07687">
    <property type="entry name" value="M20_dimer"/>
    <property type="match status" value="1"/>
</dbReference>
<dbReference type="Gene3D" id="3.40.630.10">
    <property type="entry name" value="Zn peptidases"/>
    <property type="match status" value="1"/>
</dbReference>
<dbReference type="PANTHER" id="PTHR43808:SF9">
    <property type="entry name" value="BLL0789 PROTEIN"/>
    <property type="match status" value="1"/>
</dbReference>
<evidence type="ECO:0000259" key="4">
    <source>
        <dbReference type="Pfam" id="PF07687"/>
    </source>
</evidence>
<evidence type="ECO:0000256" key="1">
    <source>
        <dbReference type="ARBA" id="ARBA00022723"/>
    </source>
</evidence>
<dbReference type="InterPro" id="IPR011650">
    <property type="entry name" value="Peptidase_M20_dimer"/>
</dbReference>
<dbReference type="SUPFAM" id="SSF53187">
    <property type="entry name" value="Zn-dependent exopeptidases"/>
    <property type="match status" value="1"/>
</dbReference>
<dbReference type="InterPro" id="IPR036264">
    <property type="entry name" value="Bact_exopeptidase_dim_dom"/>
</dbReference>
<feature type="domain" description="Peptidase M20 dimerisation" evidence="4">
    <location>
        <begin position="180"/>
        <end position="274"/>
    </location>
</feature>
<dbReference type="InterPro" id="IPR050072">
    <property type="entry name" value="Peptidase_M20A"/>
</dbReference>
<dbReference type="EMBL" id="JBHRSS010000001">
    <property type="protein sequence ID" value="MFC3102835.1"/>
    <property type="molecule type" value="Genomic_DNA"/>
</dbReference>
<dbReference type="PIRSF" id="PIRSF037238">
    <property type="entry name" value="Carboxypeptidase_G2"/>
    <property type="match status" value="1"/>
</dbReference>
<accession>A0ABV7ELY4</accession>
<sequence>MSQLKKYLDAHETDIVGGIEQFVTRETPSTDKARLDAFATFLAKYAAEISGGKSEVVPAENSGNNVILRCGETDATSPVMLVGHYDTVWPVGTLNTMPFSIDDSIARGPGIFDMKAGLVQGLWAIRALRATDTPHRPIVFVFNSDEEIGSPESRPLIERHARDAHAALVLEPSFDGALKTERKGVGRYTIRVRGRAAHAGLDPKGGVSAIDELARLTLALHESTDLSLGTTVNVGVVRGGSRFNVIAEFAEAEIDLRIATMDEAQRMDALIKALGPHHAEAEVTAEGGIVWPPMKRNASIAHLFDVASNIASHELDLTLDEASVGGASDGCTCAALGIPVLDGLGAVGAGAHAVHEHIDIRHVSVRSALVAHLLSEL</sequence>
<protein>
    <submittedName>
        <fullName evidence="5">M20 family metallopeptidase</fullName>
    </submittedName>
</protein>
<dbReference type="InterPro" id="IPR017150">
    <property type="entry name" value="Pept_M20_glutamate_carboxypep"/>
</dbReference>
<keyword evidence="3" id="KW-0170">Cobalt</keyword>
<keyword evidence="2" id="KW-0378">Hydrolase</keyword>
<organism evidence="5 6">
    <name type="scientific">Salinisphaera aquimarina</name>
    <dbReference type="NCBI Taxonomy" id="2094031"/>
    <lineage>
        <taxon>Bacteria</taxon>
        <taxon>Pseudomonadati</taxon>
        <taxon>Pseudomonadota</taxon>
        <taxon>Gammaproteobacteria</taxon>
        <taxon>Salinisphaerales</taxon>
        <taxon>Salinisphaeraceae</taxon>
        <taxon>Salinisphaera</taxon>
    </lineage>
</organism>
<evidence type="ECO:0000256" key="3">
    <source>
        <dbReference type="ARBA" id="ARBA00023285"/>
    </source>
</evidence>
<keyword evidence="6" id="KW-1185">Reference proteome</keyword>
<keyword evidence="1" id="KW-0479">Metal-binding</keyword>
<dbReference type="Proteomes" id="UP001595462">
    <property type="component" value="Unassembled WGS sequence"/>
</dbReference>
<dbReference type="CDD" id="cd03885">
    <property type="entry name" value="M20_CPDG2"/>
    <property type="match status" value="1"/>
</dbReference>
<dbReference type="Gene3D" id="3.30.70.360">
    <property type="match status" value="1"/>
</dbReference>
<evidence type="ECO:0000256" key="2">
    <source>
        <dbReference type="ARBA" id="ARBA00022801"/>
    </source>
</evidence>
<proteinExistence type="predicted"/>
<gene>
    <name evidence="5" type="ORF">ACFOSU_02910</name>
</gene>
<reference evidence="6" key="1">
    <citation type="journal article" date="2019" name="Int. J. Syst. Evol. Microbiol.">
        <title>The Global Catalogue of Microorganisms (GCM) 10K type strain sequencing project: providing services to taxonomists for standard genome sequencing and annotation.</title>
        <authorList>
            <consortium name="The Broad Institute Genomics Platform"/>
            <consortium name="The Broad Institute Genome Sequencing Center for Infectious Disease"/>
            <person name="Wu L."/>
            <person name="Ma J."/>
        </authorList>
    </citation>
    <scope>NUCLEOTIDE SEQUENCE [LARGE SCALE GENOMIC DNA]</scope>
    <source>
        <strain evidence="6">KCTC 52640</strain>
    </source>
</reference>
<evidence type="ECO:0000313" key="6">
    <source>
        <dbReference type="Proteomes" id="UP001595462"/>
    </source>
</evidence>
<dbReference type="InterPro" id="IPR002933">
    <property type="entry name" value="Peptidase_M20"/>
</dbReference>
<dbReference type="PANTHER" id="PTHR43808">
    <property type="entry name" value="ACETYLORNITHINE DEACETYLASE"/>
    <property type="match status" value="1"/>
</dbReference>